<keyword evidence="8" id="KW-0614">Plasmid</keyword>
<evidence type="ECO:0000256" key="2">
    <source>
        <dbReference type="ARBA" id="ARBA00005568"/>
    </source>
</evidence>
<evidence type="ECO:0000256" key="5">
    <source>
        <dbReference type="ARBA" id="ARBA00023317"/>
    </source>
</evidence>
<dbReference type="InterPro" id="IPR012689">
    <property type="entry name" value="HpaI"/>
</dbReference>
<dbReference type="Gene3D" id="3.20.20.60">
    <property type="entry name" value="Phosphoenolpyruvate-binding domains"/>
    <property type="match status" value="1"/>
</dbReference>
<dbReference type="PANTHER" id="PTHR30502:SF0">
    <property type="entry name" value="PHOSPHOENOLPYRUVATE CARBOXYLASE FAMILY PROTEIN"/>
    <property type="match status" value="1"/>
</dbReference>
<dbReference type="NCBIfam" id="TIGR02311">
    <property type="entry name" value="HpaI"/>
    <property type="match status" value="1"/>
</dbReference>
<dbReference type="GO" id="GO:0005737">
    <property type="term" value="C:cytoplasm"/>
    <property type="evidence" value="ECO:0007669"/>
    <property type="project" value="TreeGrafter"/>
</dbReference>
<dbReference type="FunFam" id="3.20.20.60:FF:000004">
    <property type="entry name" value="5-keto-4-deoxy-D-glucarate aldolase"/>
    <property type="match status" value="1"/>
</dbReference>
<organism evidence="8 9">
    <name type="scientific">Rhizobium grahamii</name>
    <dbReference type="NCBI Taxonomy" id="1120045"/>
    <lineage>
        <taxon>Bacteria</taxon>
        <taxon>Pseudomonadati</taxon>
        <taxon>Pseudomonadota</taxon>
        <taxon>Alphaproteobacteria</taxon>
        <taxon>Hyphomicrobiales</taxon>
        <taxon>Rhizobiaceae</taxon>
        <taxon>Rhizobium/Agrobacterium group</taxon>
        <taxon>Rhizobium</taxon>
    </lineage>
</organism>
<dbReference type="GO" id="GO:0016832">
    <property type="term" value="F:aldehyde-lyase activity"/>
    <property type="evidence" value="ECO:0007669"/>
    <property type="project" value="TreeGrafter"/>
</dbReference>
<evidence type="ECO:0000259" key="7">
    <source>
        <dbReference type="Pfam" id="PF03328"/>
    </source>
</evidence>
<evidence type="ECO:0000256" key="3">
    <source>
        <dbReference type="ARBA" id="ARBA00022723"/>
    </source>
</evidence>
<keyword evidence="5" id="KW-0670">Pyruvate</keyword>
<comment type="catalytic activity">
    <reaction evidence="6">
        <text>D-glyceraldehyde + pyruvate = 2-dehydro-3-deoxy-L-galactonate</text>
        <dbReference type="Rhea" id="RHEA:80055"/>
        <dbReference type="ChEBI" id="CHEBI:15361"/>
        <dbReference type="ChEBI" id="CHEBI:17378"/>
        <dbReference type="ChEBI" id="CHEBI:75545"/>
    </reaction>
</comment>
<keyword evidence="3" id="KW-0479">Metal-binding</keyword>
<evidence type="ECO:0000313" key="8">
    <source>
        <dbReference type="EMBL" id="QFY63217.1"/>
    </source>
</evidence>
<dbReference type="EC" id="4.1.2.52" evidence="8"/>
<gene>
    <name evidence="8" type="primary">hpaI</name>
    <name evidence="8" type="ORF">FZ934_23270</name>
</gene>
<evidence type="ECO:0000256" key="6">
    <source>
        <dbReference type="ARBA" id="ARBA00045074"/>
    </source>
</evidence>
<accession>A0A5Q0CGN6</accession>
<dbReference type="InterPro" id="IPR040442">
    <property type="entry name" value="Pyrv_kinase-like_dom_sf"/>
</dbReference>
<dbReference type="RefSeq" id="WP_153273187.1">
    <property type="nucleotide sequence ID" value="NZ_CP043499.1"/>
</dbReference>
<dbReference type="GO" id="GO:0010124">
    <property type="term" value="P:phenylacetate catabolic process"/>
    <property type="evidence" value="ECO:0007669"/>
    <property type="project" value="InterPro"/>
</dbReference>
<feature type="domain" description="HpcH/HpaI aldolase/citrate lyase" evidence="7">
    <location>
        <begin position="18"/>
        <end position="244"/>
    </location>
</feature>
<reference evidence="8 9" key="1">
    <citation type="submission" date="2019-08" db="EMBL/GenBank/DDBJ databases">
        <title>Prosopis cineraria nodule microbiome.</title>
        <authorList>
            <person name="Ali R."/>
            <person name="Chaluvadi S.R."/>
            <person name="Wang X."/>
        </authorList>
    </citation>
    <scope>NUCLEOTIDE SEQUENCE [LARGE SCALE GENOMIC DNA]</scope>
    <source>
        <strain evidence="8 9">BG7</strain>
        <plasmid evidence="8 9">unnamed</plasmid>
    </source>
</reference>
<dbReference type="PANTHER" id="PTHR30502">
    <property type="entry name" value="2-KETO-3-DEOXY-L-RHAMNONATE ALDOLASE"/>
    <property type="match status" value="1"/>
</dbReference>
<dbReference type="OrthoDB" id="9802624at2"/>
<dbReference type="InterPro" id="IPR050251">
    <property type="entry name" value="HpcH-HpaI_aldolase"/>
</dbReference>
<dbReference type="InterPro" id="IPR015813">
    <property type="entry name" value="Pyrv/PenolPyrv_kinase-like_dom"/>
</dbReference>
<comment type="cofactor">
    <cofactor evidence="1">
        <name>a divalent metal cation</name>
        <dbReference type="ChEBI" id="CHEBI:60240"/>
    </cofactor>
</comment>
<dbReference type="KEGG" id="rgr:FZ934_23270"/>
<keyword evidence="4 8" id="KW-0456">Lyase</keyword>
<protein>
    <submittedName>
        <fullName evidence="8">4-hydroxy-2-oxoheptanedioate aldolase</fullName>
        <ecNumber evidence="8">4.1.2.52</ecNumber>
    </submittedName>
</protein>
<dbReference type="InterPro" id="IPR005000">
    <property type="entry name" value="Aldolase/citrate-lyase_domain"/>
</dbReference>
<keyword evidence="9" id="KW-1185">Reference proteome</keyword>
<dbReference type="Pfam" id="PF03328">
    <property type="entry name" value="HpcH_HpaI"/>
    <property type="match status" value="1"/>
</dbReference>
<proteinExistence type="inferred from homology"/>
<evidence type="ECO:0000256" key="4">
    <source>
        <dbReference type="ARBA" id="ARBA00023239"/>
    </source>
</evidence>
<dbReference type="AlphaFoldDB" id="A0A5Q0CGN6"/>
<dbReference type="SUPFAM" id="SSF51621">
    <property type="entry name" value="Phosphoenolpyruvate/pyruvate domain"/>
    <property type="match status" value="1"/>
</dbReference>
<name>A0A5Q0CGN6_9HYPH</name>
<comment type="similarity">
    <text evidence="2">Belongs to the HpcH/HpaI aldolase family.</text>
</comment>
<dbReference type="Proteomes" id="UP000326881">
    <property type="component" value="Plasmid unnamed"/>
</dbReference>
<dbReference type="GO" id="GO:0046872">
    <property type="term" value="F:metal ion binding"/>
    <property type="evidence" value="ECO:0007669"/>
    <property type="project" value="UniProtKB-KW"/>
</dbReference>
<dbReference type="EMBL" id="CP043499">
    <property type="protein sequence ID" value="QFY63217.1"/>
    <property type="molecule type" value="Genomic_DNA"/>
</dbReference>
<evidence type="ECO:0000256" key="1">
    <source>
        <dbReference type="ARBA" id="ARBA00001968"/>
    </source>
</evidence>
<geneLocation type="plasmid" evidence="8 9">
    <name>unnamed</name>
</geneLocation>
<evidence type="ECO:0000313" key="9">
    <source>
        <dbReference type="Proteomes" id="UP000326881"/>
    </source>
</evidence>
<sequence>MAAPRNSFKEALHAGRPQIGLWQALANSYTAEICAGAGYDWLLFDAEHAPNDIRSLVQQLQAVASYPVHSIVRPPIGEAWLIKQILDIGAQTILVPMVESRAQAETMVRAVRYPPEGIRGVGAALARASAFNRTPDYLQTANDEICLLLQVESRAGLANLDAIAATEGVDGVFVGPADLAADLGFLGKPGAAEVQEAVEHALARIQSHGKAAGILTADPVLARRYLDLGATFVGIGSDVGLLVNSTTGLLATFRSAGYPKVETAASGRVY</sequence>